<proteinExistence type="predicted"/>
<keyword evidence="3" id="KW-1185">Reference proteome</keyword>
<accession>A0A2G9TUN2</accession>
<gene>
    <name evidence="2" type="ORF">TELCIR_16746</name>
</gene>
<evidence type="ECO:0000256" key="1">
    <source>
        <dbReference type="SAM" id="MobiDB-lite"/>
    </source>
</evidence>
<evidence type="ECO:0000313" key="2">
    <source>
        <dbReference type="EMBL" id="PIO61721.1"/>
    </source>
</evidence>
<dbReference type="Proteomes" id="UP000230423">
    <property type="component" value="Unassembled WGS sequence"/>
</dbReference>
<name>A0A2G9TUN2_TELCI</name>
<reference evidence="2 3" key="1">
    <citation type="submission" date="2015-09" db="EMBL/GenBank/DDBJ databases">
        <title>Draft genome of the parasitic nematode Teladorsagia circumcincta isolate WARC Sus (inbred).</title>
        <authorList>
            <person name="Mitreva M."/>
        </authorList>
    </citation>
    <scope>NUCLEOTIDE SEQUENCE [LARGE SCALE GENOMIC DNA]</scope>
    <source>
        <strain evidence="2 3">S</strain>
    </source>
</reference>
<dbReference type="AlphaFoldDB" id="A0A2G9TUN2"/>
<organism evidence="2 3">
    <name type="scientific">Teladorsagia circumcincta</name>
    <name type="common">Brown stomach worm</name>
    <name type="synonym">Ostertagia circumcincta</name>
    <dbReference type="NCBI Taxonomy" id="45464"/>
    <lineage>
        <taxon>Eukaryota</taxon>
        <taxon>Metazoa</taxon>
        <taxon>Ecdysozoa</taxon>
        <taxon>Nematoda</taxon>
        <taxon>Chromadorea</taxon>
        <taxon>Rhabditida</taxon>
        <taxon>Rhabditina</taxon>
        <taxon>Rhabditomorpha</taxon>
        <taxon>Strongyloidea</taxon>
        <taxon>Trichostrongylidae</taxon>
        <taxon>Teladorsagia</taxon>
    </lineage>
</organism>
<evidence type="ECO:0000313" key="3">
    <source>
        <dbReference type="Proteomes" id="UP000230423"/>
    </source>
</evidence>
<sequence>MEDTQEAMADSQMATQAIHGTTTVFPATTVDSQVATQAIRGTTTEMQEVITVFLATMVDLRMATQVIRGTTTDSQSTEECKAITEASPVTT</sequence>
<feature type="region of interest" description="Disordered" evidence="1">
    <location>
        <begin position="71"/>
        <end position="91"/>
    </location>
</feature>
<protein>
    <submittedName>
        <fullName evidence="2">Uncharacterized protein</fullName>
    </submittedName>
</protein>
<dbReference type="EMBL" id="KZ353116">
    <property type="protein sequence ID" value="PIO61721.1"/>
    <property type="molecule type" value="Genomic_DNA"/>
</dbReference>